<proteinExistence type="predicted"/>
<organism evidence="2 3">
    <name type="scientific">Waterburya agarophytonicola KI4</name>
    <dbReference type="NCBI Taxonomy" id="2874699"/>
    <lineage>
        <taxon>Bacteria</taxon>
        <taxon>Bacillati</taxon>
        <taxon>Cyanobacteriota</taxon>
        <taxon>Cyanophyceae</taxon>
        <taxon>Pleurocapsales</taxon>
        <taxon>Hyellaceae</taxon>
        <taxon>Waterburya</taxon>
        <taxon>Waterburya agarophytonicola</taxon>
    </lineage>
</organism>
<dbReference type="AlphaFoldDB" id="A0A964BPX1"/>
<dbReference type="EMBL" id="JADWDC010000021">
    <property type="protein sequence ID" value="MCC0177409.1"/>
    <property type="molecule type" value="Genomic_DNA"/>
</dbReference>
<sequence>MGFAEESEPSQEFSLESPGATDDEEFSDLIREIAMVEKLVDNGSLSTQELQSMEESSVSFSEDFAEVSNNENRSEFEENIFELNSDEALESVEKKIDSLNQISDESLEELNDLLSSVQKDGLEEESDELNEIYQENQINN</sequence>
<feature type="non-terminal residue" evidence="2">
    <location>
        <position position="1"/>
    </location>
</feature>
<name>A0A964BPX1_9CYAN</name>
<evidence type="ECO:0000256" key="1">
    <source>
        <dbReference type="SAM" id="MobiDB-lite"/>
    </source>
</evidence>
<reference evidence="2" key="1">
    <citation type="journal article" date="2021" name="Antonie Van Leeuwenhoek">
        <title>Draft genome and description of Waterburya agarophytonicola gen. nov. sp. nov. (Pleurocapsales, Cyanobacteria): a seaweed symbiont.</title>
        <authorList>
            <person name="Bonthond G."/>
            <person name="Shalygin S."/>
            <person name="Bayer T."/>
            <person name="Weinberger F."/>
        </authorList>
    </citation>
    <scope>NUCLEOTIDE SEQUENCE</scope>
    <source>
        <strain evidence="2">KI4</strain>
    </source>
</reference>
<keyword evidence="3" id="KW-1185">Reference proteome</keyword>
<feature type="region of interest" description="Disordered" evidence="1">
    <location>
        <begin position="47"/>
        <end position="74"/>
    </location>
</feature>
<gene>
    <name evidence="2" type="ORF">I4641_10515</name>
</gene>
<dbReference type="RefSeq" id="WP_229640472.1">
    <property type="nucleotide sequence ID" value="NZ_JADWDC010000021.1"/>
</dbReference>
<dbReference type="Proteomes" id="UP000729733">
    <property type="component" value="Unassembled WGS sequence"/>
</dbReference>
<feature type="region of interest" description="Disordered" evidence="1">
    <location>
        <begin position="1"/>
        <end position="25"/>
    </location>
</feature>
<evidence type="ECO:0000313" key="3">
    <source>
        <dbReference type="Proteomes" id="UP000729733"/>
    </source>
</evidence>
<feature type="region of interest" description="Disordered" evidence="1">
    <location>
        <begin position="119"/>
        <end position="140"/>
    </location>
</feature>
<comment type="caution">
    <text evidence="2">The sequence shown here is derived from an EMBL/GenBank/DDBJ whole genome shotgun (WGS) entry which is preliminary data.</text>
</comment>
<evidence type="ECO:0000313" key="2">
    <source>
        <dbReference type="EMBL" id="MCC0177409.1"/>
    </source>
</evidence>
<protein>
    <submittedName>
        <fullName evidence="2">Uncharacterized protein</fullName>
    </submittedName>
</protein>
<feature type="compositionally biased region" description="Polar residues" evidence="1">
    <location>
        <begin position="47"/>
        <end position="60"/>
    </location>
</feature>
<accession>A0A964BPX1</accession>